<comment type="caution">
    <text evidence="2">The sequence shown here is derived from an EMBL/GenBank/DDBJ whole genome shotgun (WGS) entry which is preliminary data.</text>
</comment>
<sequence>MGPMQYTALLTPELKNFTRHGLEFGNKRLDRIGICNLRNFSEEWCTLWPVSRCWGAARISGHVRARPHRSQVPAMKGSSDDPSDLNSRVPLRPGASTSQNSAQDGHPGQDSTSLEAKVRLGERHRYLGNLLARVAPPVIRLKWSLGRRLSTSPRPETVSKTRHYETEFPMSVRSILAVSWASSESTHFLPFEFGSIHETALRSFGMLRTTQIANSTFPRSLAMN</sequence>
<reference evidence="2" key="1">
    <citation type="submission" date="2022-07" db="EMBL/GenBank/DDBJ databases">
        <title>The genome of Lyophyllum shimeji provides insight into the initial evolution of ectomycorrhizal fungal genome.</title>
        <authorList>
            <person name="Kobayashi Y."/>
            <person name="Shibata T."/>
            <person name="Hirakawa H."/>
            <person name="Shigenobu S."/>
            <person name="Nishiyama T."/>
            <person name="Yamada A."/>
            <person name="Hasebe M."/>
            <person name="Kawaguchi M."/>
        </authorList>
    </citation>
    <scope>NUCLEOTIDE SEQUENCE</scope>
    <source>
        <strain evidence="2">AT787</strain>
    </source>
</reference>
<evidence type="ECO:0000313" key="2">
    <source>
        <dbReference type="EMBL" id="GLB38630.1"/>
    </source>
</evidence>
<dbReference type="EMBL" id="BRPK01000005">
    <property type="protein sequence ID" value="GLB38630.1"/>
    <property type="molecule type" value="Genomic_DNA"/>
</dbReference>
<name>A0A9P3PMI2_LYOSH</name>
<gene>
    <name evidence="2" type="ORF">LshimejAT787_0504950</name>
</gene>
<feature type="region of interest" description="Disordered" evidence="1">
    <location>
        <begin position="64"/>
        <end position="112"/>
    </location>
</feature>
<dbReference type="AlphaFoldDB" id="A0A9P3PMI2"/>
<evidence type="ECO:0000313" key="3">
    <source>
        <dbReference type="Proteomes" id="UP001063166"/>
    </source>
</evidence>
<evidence type="ECO:0000256" key="1">
    <source>
        <dbReference type="SAM" id="MobiDB-lite"/>
    </source>
</evidence>
<proteinExistence type="predicted"/>
<feature type="compositionally biased region" description="Polar residues" evidence="1">
    <location>
        <begin position="95"/>
        <end position="112"/>
    </location>
</feature>
<dbReference type="Proteomes" id="UP001063166">
    <property type="component" value="Unassembled WGS sequence"/>
</dbReference>
<organism evidence="2 3">
    <name type="scientific">Lyophyllum shimeji</name>
    <name type="common">Hon-shimeji</name>
    <name type="synonym">Tricholoma shimeji</name>
    <dbReference type="NCBI Taxonomy" id="47721"/>
    <lineage>
        <taxon>Eukaryota</taxon>
        <taxon>Fungi</taxon>
        <taxon>Dikarya</taxon>
        <taxon>Basidiomycota</taxon>
        <taxon>Agaricomycotina</taxon>
        <taxon>Agaricomycetes</taxon>
        <taxon>Agaricomycetidae</taxon>
        <taxon>Agaricales</taxon>
        <taxon>Tricholomatineae</taxon>
        <taxon>Lyophyllaceae</taxon>
        <taxon>Lyophyllum</taxon>
    </lineage>
</organism>
<protein>
    <submittedName>
        <fullName evidence="2">Uncharacterized protein</fullName>
    </submittedName>
</protein>
<keyword evidence="3" id="KW-1185">Reference proteome</keyword>
<accession>A0A9P3PMI2</accession>